<name>A0A8X6I022_TRICU</name>
<comment type="caution">
    <text evidence="1">The sequence shown here is derived from an EMBL/GenBank/DDBJ whole genome shotgun (WGS) entry which is preliminary data.</text>
</comment>
<dbReference type="AlphaFoldDB" id="A0A8X6I022"/>
<gene>
    <name evidence="1" type="ORF">TNCT_732881</name>
</gene>
<evidence type="ECO:0000313" key="1">
    <source>
        <dbReference type="EMBL" id="GFQ84827.1"/>
    </source>
</evidence>
<proteinExistence type="predicted"/>
<evidence type="ECO:0000313" key="2">
    <source>
        <dbReference type="Proteomes" id="UP000887116"/>
    </source>
</evidence>
<reference evidence="1" key="1">
    <citation type="submission" date="2020-07" db="EMBL/GenBank/DDBJ databases">
        <title>Multicomponent nature underlies the extraordinary mechanical properties of spider dragline silk.</title>
        <authorList>
            <person name="Kono N."/>
            <person name="Nakamura H."/>
            <person name="Mori M."/>
            <person name="Yoshida Y."/>
            <person name="Ohtoshi R."/>
            <person name="Malay A.D."/>
            <person name="Moran D.A.P."/>
            <person name="Tomita M."/>
            <person name="Numata K."/>
            <person name="Arakawa K."/>
        </authorList>
    </citation>
    <scope>NUCLEOTIDE SEQUENCE</scope>
</reference>
<accession>A0A8X6I022</accession>
<dbReference type="EMBL" id="BMAO01012906">
    <property type="protein sequence ID" value="GFQ84827.1"/>
    <property type="molecule type" value="Genomic_DNA"/>
</dbReference>
<keyword evidence="2" id="KW-1185">Reference proteome</keyword>
<protein>
    <submittedName>
        <fullName evidence="1">Uncharacterized protein</fullName>
    </submittedName>
</protein>
<sequence>MRYALAELMCWMVEKFDIRFVISNCWWKIQSFLFDGKPVIKIGQIIQICSYLDVSTTVIRKLHLHDSTLKKAQRSSIISSETGGNGKG</sequence>
<organism evidence="1 2">
    <name type="scientific">Trichonephila clavata</name>
    <name type="common">Joro spider</name>
    <name type="synonym">Nephila clavata</name>
    <dbReference type="NCBI Taxonomy" id="2740835"/>
    <lineage>
        <taxon>Eukaryota</taxon>
        <taxon>Metazoa</taxon>
        <taxon>Ecdysozoa</taxon>
        <taxon>Arthropoda</taxon>
        <taxon>Chelicerata</taxon>
        <taxon>Arachnida</taxon>
        <taxon>Araneae</taxon>
        <taxon>Araneomorphae</taxon>
        <taxon>Entelegynae</taxon>
        <taxon>Araneoidea</taxon>
        <taxon>Nephilidae</taxon>
        <taxon>Trichonephila</taxon>
    </lineage>
</organism>
<dbReference type="Proteomes" id="UP000887116">
    <property type="component" value="Unassembled WGS sequence"/>
</dbReference>